<accession>A0A9W4DSL1</accession>
<evidence type="ECO:0000313" key="3">
    <source>
        <dbReference type="Proteomes" id="UP001152519"/>
    </source>
</evidence>
<dbReference type="SUPFAM" id="SSF53098">
    <property type="entry name" value="Ribonuclease H-like"/>
    <property type="match status" value="1"/>
</dbReference>
<evidence type="ECO:0000256" key="1">
    <source>
        <dbReference type="SAM" id="MobiDB-lite"/>
    </source>
</evidence>
<reference evidence="2" key="1">
    <citation type="submission" date="2021-05" db="EMBL/GenBank/DDBJ databases">
        <authorList>
            <person name="Arsene-Ploetze F."/>
        </authorList>
    </citation>
    <scope>NUCLEOTIDE SEQUENCE</scope>
    <source>
        <strain evidence="2">DSM 42138</strain>
    </source>
</reference>
<dbReference type="AlphaFoldDB" id="A0A9W4DSL1"/>
<comment type="caution">
    <text evidence="2">The sequence shown here is derived from an EMBL/GenBank/DDBJ whole genome shotgun (WGS) entry which is preliminary data.</text>
</comment>
<feature type="compositionally biased region" description="Basic residues" evidence="1">
    <location>
        <begin position="189"/>
        <end position="201"/>
    </location>
</feature>
<keyword evidence="3" id="KW-1185">Reference proteome</keyword>
<gene>
    <name evidence="2" type="ORF">SCOCK_300117</name>
</gene>
<protein>
    <recommendedName>
        <fullName evidence="4">Transposase</fullName>
    </recommendedName>
</protein>
<proteinExistence type="predicted"/>
<dbReference type="EMBL" id="CAJSLV010000060">
    <property type="protein sequence ID" value="CAG6395308.1"/>
    <property type="molecule type" value="Genomic_DNA"/>
</dbReference>
<sequence>MTPAPHNAAPRPGRPRMHGAPFALARPTTWGDPQTETRTDTTRNGTATAQAWDRLHPRLTRRSAWITDQNVELPLLHGLVIRLTVEHLPGGRNPDPVWLWSSRTGADPSHVDQLWQAYLRRFDLEHTFRLMKQTLGWTVPKLRDPTSADLWTRLIIAAHTQLWLARPAATDLRRPWERPLPSRKLTPARVRRGFRNIHAKTARPAAAPKPSRPGPGRPRGSSNPTRAPRHTPGKTAKRAESLEVHYGRRR</sequence>
<evidence type="ECO:0000313" key="2">
    <source>
        <dbReference type="EMBL" id="CAG6395308.1"/>
    </source>
</evidence>
<dbReference type="InterPro" id="IPR012337">
    <property type="entry name" value="RNaseH-like_sf"/>
</dbReference>
<feature type="compositionally biased region" description="Basic and acidic residues" evidence="1">
    <location>
        <begin position="237"/>
        <end position="250"/>
    </location>
</feature>
<evidence type="ECO:0008006" key="4">
    <source>
        <dbReference type="Google" id="ProtNLM"/>
    </source>
</evidence>
<feature type="region of interest" description="Disordered" evidence="1">
    <location>
        <begin position="178"/>
        <end position="250"/>
    </location>
</feature>
<feature type="region of interest" description="Disordered" evidence="1">
    <location>
        <begin position="1"/>
        <end position="47"/>
    </location>
</feature>
<name>A0A9W4DSL1_9ACTN</name>
<feature type="compositionally biased region" description="Basic residues" evidence="1">
    <location>
        <begin position="227"/>
        <end position="236"/>
    </location>
</feature>
<organism evidence="2 3">
    <name type="scientific">Actinacidiphila cocklensis</name>
    <dbReference type="NCBI Taxonomy" id="887465"/>
    <lineage>
        <taxon>Bacteria</taxon>
        <taxon>Bacillati</taxon>
        <taxon>Actinomycetota</taxon>
        <taxon>Actinomycetes</taxon>
        <taxon>Kitasatosporales</taxon>
        <taxon>Streptomycetaceae</taxon>
        <taxon>Actinacidiphila</taxon>
    </lineage>
</organism>
<dbReference type="Proteomes" id="UP001152519">
    <property type="component" value="Unassembled WGS sequence"/>
</dbReference>